<dbReference type="SUPFAM" id="SSF46689">
    <property type="entry name" value="Homeodomain-like"/>
    <property type="match status" value="1"/>
</dbReference>
<dbReference type="InterPro" id="IPR009057">
    <property type="entry name" value="Homeodomain-like_sf"/>
</dbReference>
<dbReference type="PROSITE" id="PS51294">
    <property type="entry name" value="HTH_MYB"/>
    <property type="match status" value="1"/>
</dbReference>
<sequence>ARALKHPRLVWTPQLHKQFVDAVAHLGIKNAVPKTIMQLMSVDGLTRENVTSHLQKYHFYLMRMQVISNGGPAAAATAFDMDAATDHLFASSLVPRALLALGDEGGSTPPDEGDMDPKHFLSFIYPHHQMT</sequence>
<dbReference type="GO" id="GO:0005634">
    <property type="term" value="C:nucleus"/>
    <property type="evidence" value="ECO:0007669"/>
    <property type="project" value="UniProtKB-SubCell"/>
</dbReference>
<evidence type="ECO:0000256" key="1">
    <source>
        <dbReference type="ARBA" id="ARBA00004123"/>
    </source>
</evidence>
<dbReference type="Proteomes" id="UP000653305">
    <property type="component" value="Unassembled WGS sequence"/>
</dbReference>
<evidence type="ECO:0000313" key="7">
    <source>
        <dbReference type="Proteomes" id="UP000653305"/>
    </source>
</evidence>
<dbReference type="OrthoDB" id="60033at2759"/>
<dbReference type="PANTHER" id="PTHR31442:SF29">
    <property type="entry name" value="HOMEODOMAIN-LIKE SUPERFAMILY PROTEIN"/>
    <property type="match status" value="1"/>
</dbReference>
<evidence type="ECO:0000256" key="3">
    <source>
        <dbReference type="ARBA" id="ARBA00023163"/>
    </source>
</evidence>
<keyword evidence="2" id="KW-0805">Transcription regulation</keyword>
<keyword evidence="3" id="KW-0804">Transcription</keyword>
<accession>A0A830C8C4</accession>
<dbReference type="InterPro" id="IPR044841">
    <property type="entry name" value="LUX/BOA-like"/>
</dbReference>
<dbReference type="EMBL" id="BMAC01000307">
    <property type="protein sequence ID" value="GFP93278.1"/>
    <property type="molecule type" value="Genomic_DNA"/>
</dbReference>
<gene>
    <name evidence="6" type="ORF">PHJA_001472200</name>
</gene>
<evidence type="ECO:0000313" key="6">
    <source>
        <dbReference type="EMBL" id="GFP93278.1"/>
    </source>
</evidence>
<proteinExistence type="predicted"/>
<dbReference type="GO" id="GO:0003700">
    <property type="term" value="F:DNA-binding transcription factor activity"/>
    <property type="evidence" value="ECO:0007669"/>
    <property type="project" value="InterPro"/>
</dbReference>
<organism evidence="6 7">
    <name type="scientific">Phtheirospermum japonicum</name>
    <dbReference type="NCBI Taxonomy" id="374723"/>
    <lineage>
        <taxon>Eukaryota</taxon>
        <taxon>Viridiplantae</taxon>
        <taxon>Streptophyta</taxon>
        <taxon>Embryophyta</taxon>
        <taxon>Tracheophyta</taxon>
        <taxon>Spermatophyta</taxon>
        <taxon>Magnoliopsida</taxon>
        <taxon>eudicotyledons</taxon>
        <taxon>Gunneridae</taxon>
        <taxon>Pentapetalae</taxon>
        <taxon>asterids</taxon>
        <taxon>lamiids</taxon>
        <taxon>Lamiales</taxon>
        <taxon>Orobanchaceae</taxon>
        <taxon>Orobanchaceae incertae sedis</taxon>
        <taxon>Phtheirospermum</taxon>
    </lineage>
</organism>
<name>A0A830C8C4_9LAMI</name>
<feature type="domain" description="HTH myb-type" evidence="5">
    <location>
        <begin position="1"/>
        <end position="57"/>
    </location>
</feature>
<dbReference type="InterPro" id="IPR006447">
    <property type="entry name" value="Myb_dom_plants"/>
</dbReference>
<feature type="non-terminal residue" evidence="6">
    <location>
        <position position="1"/>
    </location>
</feature>
<comment type="caution">
    <text evidence="6">The sequence shown here is derived from an EMBL/GenBank/DDBJ whole genome shotgun (WGS) entry which is preliminary data.</text>
</comment>
<comment type="subcellular location">
    <subcellularLocation>
        <location evidence="1">Nucleus</location>
    </subcellularLocation>
</comment>
<keyword evidence="4" id="KW-0539">Nucleus</keyword>
<dbReference type="Pfam" id="PF00249">
    <property type="entry name" value="Myb_DNA-binding"/>
    <property type="match status" value="1"/>
</dbReference>
<dbReference type="InterPro" id="IPR001005">
    <property type="entry name" value="SANT/Myb"/>
</dbReference>
<dbReference type="Gene3D" id="1.10.10.60">
    <property type="entry name" value="Homeodomain-like"/>
    <property type="match status" value="1"/>
</dbReference>
<protein>
    <submittedName>
        <fullName evidence="6">Transcription factor lux</fullName>
    </submittedName>
</protein>
<dbReference type="PANTHER" id="PTHR31442">
    <property type="entry name" value="HOMEODOMAIN-LIKE SUPERFAMILY PROTEIN-RELATED"/>
    <property type="match status" value="1"/>
</dbReference>
<keyword evidence="7" id="KW-1185">Reference proteome</keyword>
<evidence type="ECO:0000256" key="4">
    <source>
        <dbReference type="ARBA" id="ARBA00023242"/>
    </source>
</evidence>
<dbReference type="GO" id="GO:0003677">
    <property type="term" value="F:DNA binding"/>
    <property type="evidence" value="ECO:0007669"/>
    <property type="project" value="InterPro"/>
</dbReference>
<dbReference type="NCBIfam" id="TIGR01557">
    <property type="entry name" value="myb_SHAQKYF"/>
    <property type="match status" value="1"/>
</dbReference>
<dbReference type="InterPro" id="IPR017930">
    <property type="entry name" value="Myb_dom"/>
</dbReference>
<reference evidence="6" key="1">
    <citation type="submission" date="2020-07" db="EMBL/GenBank/DDBJ databases">
        <title>Ethylene signaling mediates host invasion by parasitic plants.</title>
        <authorList>
            <person name="Yoshida S."/>
        </authorList>
    </citation>
    <scope>NUCLEOTIDE SEQUENCE</scope>
    <source>
        <strain evidence="6">Okayama</strain>
    </source>
</reference>
<evidence type="ECO:0000259" key="5">
    <source>
        <dbReference type="PROSITE" id="PS51294"/>
    </source>
</evidence>
<evidence type="ECO:0000256" key="2">
    <source>
        <dbReference type="ARBA" id="ARBA00023015"/>
    </source>
</evidence>
<dbReference type="AlphaFoldDB" id="A0A830C8C4"/>
<dbReference type="FunFam" id="1.10.10.60:FF:000007">
    <property type="entry name" value="Two-component response regulator"/>
    <property type="match status" value="1"/>
</dbReference>